<feature type="domain" description="HTH cro/C1-type" evidence="2">
    <location>
        <begin position="8"/>
        <end position="67"/>
    </location>
</feature>
<evidence type="ECO:0000256" key="1">
    <source>
        <dbReference type="SAM" id="MobiDB-lite"/>
    </source>
</evidence>
<dbReference type="GO" id="GO:0003677">
    <property type="term" value="F:DNA binding"/>
    <property type="evidence" value="ECO:0007669"/>
    <property type="project" value="InterPro"/>
</dbReference>
<keyword evidence="4" id="KW-1185">Reference proteome</keyword>
<dbReference type="CDD" id="cd00093">
    <property type="entry name" value="HTH_XRE"/>
    <property type="match status" value="1"/>
</dbReference>
<feature type="compositionally biased region" description="Basic and acidic residues" evidence="1">
    <location>
        <begin position="388"/>
        <end position="397"/>
    </location>
</feature>
<reference evidence="3" key="1">
    <citation type="submission" date="2021-02" db="EMBL/GenBank/DDBJ databases">
        <title>Natronoglycomyces albus gen. nov., sp. nov, a haloalkaliphilic actinobacterium from a soda solonchak soil.</title>
        <authorList>
            <person name="Sorokin D.Y."/>
            <person name="Khijniak T.V."/>
            <person name="Zakharycheva A.P."/>
            <person name="Boueva O.V."/>
            <person name="Ariskina E.V."/>
            <person name="Hahnke R.L."/>
            <person name="Bunk B."/>
            <person name="Sproer C."/>
            <person name="Schumann P."/>
            <person name="Evtushenko L.I."/>
            <person name="Kublanov I.V."/>
        </authorList>
    </citation>
    <scope>NUCLEOTIDE SEQUENCE</scope>
    <source>
        <strain evidence="3">DSM 106290</strain>
    </source>
</reference>
<dbReference type="EMBL" id="CP070496">
    <property type="protein sequence ID" value="QSB04887.1"/>
    <property type="molecule type" value="Genomic_DNA"/>
</dbReference>
<sequence>MDDRGSRLRAARREAGIGLDTMARRTGLSKGHLSRIETGQRVATPSVLLAYRQVCPDLEIPTNWDDVNRRKLVSSGLIAMVGATLPKSVDTSALGEVPRSVSEADIRDLEIAISSWTNQELSGGGRTVLAAGTALLNWATSLVQTTRTEAARTQLLSLAAYMADRCGWATFNVGLHDHATAFFQQGLSLATEAGDPHVTAQLLSDMAGHAVYRRRPAEALACVEAARDLEVVPTLRAALYAVRAEAYGVLGEQSLVERWTERAVAEATESRPDLPHPTWLPSFRGPESLDASIGFAHYLTYLRSGGTDAANNALEHMTRAAHAGAPYRSRSTALSALRAAVIQMSLDNADLEAGFDLAWSTCNELPDARSVRIGRELKSLDEASSQAGHHDGVHELRSTIATLRGGPEPV</sequence>
<dbReference type="SUPFAM" id="SSF47413">
    <property type="entry name" value="lambda repressor-like DNA-binding domains"/>
    <property type="match status" value="1"/>
</dbReference>
<dbReference type="InterPro" id="IPR010982">
    <property type="entry name" value="Lambda_DNA-bd_dom_sf"/>
</dbReference>
<feature type="region of interest" description="Disordered" evidence="1">
    <location>
        <begin position="382"/>
        <end position="410"/>
    </location>
</feature>
<protein>
    <submittedName>
        <fullName evidence="3">Helix-turn-helix transcriptional regulator</fullName>
    </submittedName>
</protein>
<dbReference type="InterPro" id="IPR011990">
    <property type="entry name" value="TPR-like_helical_dom_sf"/>
</dbReference>
<name>A0A895XIU4_9ACTN</name>
<dbReference type="SUPFAM" id="SSF48452">
    <property type="entry name" value="TPR-like"/>
    <property type="match status" value="1"/>
</dbReference>
<accession>A0A895XIU4</accession>
<evidence type="ECO:0000259" key="2">
    <source>
        <dbReference type="PROSITE" id="PS50943"/>
    </source>
</evidence>
<gene>
    <name evidence="3" type="ORF">JQS30_14140</name>
</gene>
<dbReference type="KEGG" id="nav:JQS30_14140"/>
<organism evidence="3 4">
    <name type="scientific">Natronoglycomyces albus</name>
    <dbReference type="NCBI Taxonomy" id="2811108"/>
    <lineage>
        <taxon>Bacteria</taxon>
        <taxon>Bacillati</taxon>
        <taxon>Actinomycetota</taxon>
        <taxon>Actinomycetes</taxon>
        <taxon>Glycomycetales</taxon>
        <taxon>Glycomycetaceae</taxon>
        <taxon>Natronoglycomyces</taxon>
    </lineage>
</organism>
<evidence type="ECO:0000313" key="4">
    <source>
        <dbReference type="Proteomes" id="UP000662939"/>
    </source>
</evidence>
<dbReference type="Pfam" id="PF13560">
    <property type="entry name" value="HTH_31"/>
    <property type="match status" value="1"/>
</dbReference>
<dbReference type="Gene3D" id="1.10.260.40">
    <property type="entry name" value="lambda repressor-like DNA-binding domains"/>
    <property type="match status" value="1"/>
</dbReference>
<dbReference type="SMART" id="SM00530">
    <property type="entry name" value="HTH_XRE"/>
    <property type="match status" value="1"/>
</dbReference>
<dbReference type="PROSITE" id="PS50943">
    <property type="entry name" value="HTH_CROC1"/>
    <property type="match status" value="1"/>
</dbReference>
<dbReference type="AlphaFoldDB" id="A0A895XIU4"/>
<dbReference type="Proteomes" id="UP000662939">
    <property type="component" value="Chromosome"/>
</dbReference>
<evidence type="ECO:0000313" key="3">
    <source>
        <dbReference type="EMBL" id="QSB04887.1"/>
    </source>
</evidence>
<dbReference type="InterPro" id="IPR001387">
    <property type="entry name" value="Cro/C1-type_HTH"/>
</dbReference>
<dbReference type="RefSeq" id="WP_213170887.1">
    <property type="nucleotide sequence ID" value="NZ_CP070496.1"/>
</dbReference>
<proteinExistence type="predicted"/>